<keyword evidence="3 11" id="KW-0548">Nucleotidyltransferase</keyword>
<feature type="domain" description="DNA polymerase helix-hairpin-helix motif" evidence="9">
    <location>
        <begin position="724"/>
        <end position="806"/>
    </location>
</feature>
<reference evidence="12" key="1">
    <citation type="journal article" date="2024" name="J Bioinform Genom">
        <title>Complete genome sequence of the type strain bacterium Sphaerochaeta associata GLS2t (VKM B-2742)t.</title>
        <authorList>
            <person name="Troshina O.Y."/>
            <person name="Tepeeva A.N."/>
            <person name="Arzamasceva V.O."/>
            <person name="Whitman W.B."/>
            <person name="Varghese N."/>
            <person name="Shapiro N."/>
            <person name="Woyke T."/>
            <person name="Kripides N.C."/>
            <person name="Vasilenko O.V."/>
        </authorList>
    </citation>
    <scope>NUCLEOTIDE SEQUENCE [LARGE SCALE GENOMIC DNA]</scope>
    <source>
        <strain evidence="12">GLS2T</strain>
    </source>
</reference>
<evidence type="ECO:0000313" key="12">
    <source>
        <dbReference type="Proteomes" id="UP000829708"/>
    </source>
</evidence>
<dbReference type="Pfam" id="PF02811">
    <property type="entry name" value="PHP"/>
    <property type="match status" value="1"/>
</dbReference>
<evidence type="ECO:0000259" key="9">
    <source>
        <dbReference type="Pfam" id="PF14579"/>
    </source>
</evidence>
<accession>A0ABY4D5Z7</accession>
<dbReference type="PANTHER" id="PTHR32294">
    <property type="entry name" value="DNA POLYMERASE III SUBUNIT ALPHA"/>
    <property type="match status" value="1"/>
</dbReference>
<keyword evidence="12" id="KW-1185">Reference proteome</keyword>
<proteinExistence type="predicted"/>
<dbReference type="InterPro" id="IPR029460">
    <property type="entry name" value="DNAPol_HHH"/>
</dbReference>
<dbReference type="NCBIfam" id="TIGR00594">
    <property type="entry name" value="polc"/>
    <property type="match status" value="1"/>
</dbReference>
<name>A0ABY4D5Z7_9SPIR</name>
<protein>
    <recommendedName>
        <fullName evidence="1">DNA-directed DNA polymerase</fullName>
        <ecNumber evidence="1">2.7.7.7</ecNumber>
    </recommendedName>
</protein>
<keyword evidence="5" id="KW-0239">DNA-directed DNA polymerase</keyword>
<dbReference type="InterPro" id="IPR004013">
    <property type="entry name" value="PHP_dom"/>
</dbReference>
<dbReference type="Proteomes" id="UP000829708">
    <property type="component" value="Chromosome"/>
</dbReference>
<feature type="domain" description="PHP" evidence="7">
    <location>
        <begin position="15"/>
        <end position="131"/>
    </location>
</feature>
<evidence type="ECO:0000256" key="2">
    <source>
        <dbReference type="ARBA" id="ARBA00022679"/>
    </source>
</evidence>
<keyword evidence="4" id="KW-0235">DNA replication</keyword>
<comment type="catalytic activity">
    <reaction evidence="6">
        <text>DNA(n) + a 2'-deoxyribonucleoside 5'-triphosphate = DNA(n+1) + diphosphate</text>
        <dbReference type="Rhea" id="RHEA:22508"/>
        <dbReference type="Rhea" id="RHEA-COMP:17339"/>
        <dbReference type="Rhea" id="RHEA-COMP:17340"/>
        <dbReference type="ChEBI" id="CHEBI:33019"/>
        <dbReference type="ChEBI" id="CHEBI:61560"/>
        <dbReference type="ChEBI" id="CHEBI:173112"/>
        <dbReference type="EC" id="2.7.7.7"/>
    </reaction>
</comment>
<dbReference type="Pfam" id="PF14579">
    <property type="entry name" value="HHH_6"/>
    <property type="match status" value="1"/>
</dbReference>
<evidence type="ECO:0000256" key="4">
    <source>
        <dbReference type="ARBA" id="ARBA00022705"/>
    </source>
</evidence>
<dbReference type="Pfam" id="PF17657">
    <property type="entry name" value="DNA_pol3_finger"/>
    <property type="match status" value="1"/>
</dbReference>
<dbReference type="GO" id="GO:0003887">
    <property type="term" value="F:DNA-directed DNA polymerase activity"/>
    <property type="evidence" value="ECO:0007669"/>
    <property type="project" value="UniProtKB-EC"/>
</dbReference>
<evidence type="ECO:0000259" key="8">
    <source>
        <dbReference type="Pfam" id="PF07733"/>
    </source>
</evidence>
<keyword evidence="2 11" id="KW-0808">Transferase</keyword>
<dbReference type="InterPro" id="IPR011708">
    <property type="entry name" value="DNA_pol3_alpha_NTPase_dom"/>
</dbReference>
<sequence length="976" mass="110216">MQRPFAMETRLSITTSYSLLWGTMQPRLLFDRLKQWNVKKVAVTDRDSLCGYPACREEAQRCDIELICAAALTEGDGEIHAFVQNQKGYEKLCLLLTKRAEDGAFSYLPSLLADSEGLVLATSSPTLLATLAKSKADLYAAVTPSCLASVQTARRLGLRLLACDDALLLEKEDEEVHRILRCMALHKTVGSLQKEDCAVSSNVLLDSEKWNQAFSCWPEAVHNARKLAAYNPFPSSLIFPDYPVEDSAQELEKRVLSGAEIRYGEVNDAILERITYELHIIGSKGFAPYFLVMHDIVQMSSRTCGRGSGAASIVSYCLFITNVDPLAHHLYFERFLSPSRLDPPDIDVDFAWDERDGVFAAVFERFGREHCARVANHNSFRLRGAVRETGRCFGLSDTQISEAEKRLFISGLKDLDDPLWQTICRIATKLEGLPKEISMHCGGLVITPRPVYCYAPLRLSSDGYPLLAWEKEGTEMAGFVKIDLLGNRSLAVIRDTLENLEEEQIHIDQRLWHPTEDAPTIAALARGDSMGVFYIESPAMRQLQKKTGRGDFEHIVIHSSIIRPAANKFIAEYVERLRGKMWEPLHPRLAYILDETYGILCYQEDVSKTAVALAGFSESDADKLRKVIAKKAGGEKLKVYRQQFFDGCSANNVSEETTRIIWEMMLSFDGYSFCKPHSASYAMVSFQSAYLRVHHPSHFMAAVLSNQGGYYRSQAYISEARRMGIHVEGPDINHSRILYHAQGNTLFIGLMAVANLTWQAREQILEERKKRGPFTDLKDASSRLSLCREDWVSLVESGCCDSLGPQYRRSEQLRILLTNAVRNTSSDQLELFSPEKHIPVQTRALVQVKRTEDELHREFSALGFLRTSHPLLLWSQYLKGLKRVKASELGRHRGRYVNLIGYQITQKQVMTKGGQSMSFVSFEDETALYETVLFPDLYQRFYPLLSTLWPLVVFGLVQDDQGALVVEVQHLRKVGS</sequence>
<dbReference type="CDD" id="cd04485">
    <property type="entry name" value="DnaE_OBF"/>
    <property type="match status" value="1"/>
</dbReference>
<gene>
    <name evidence="11" type="primary">dnaE</name>
    <name evidence="11" type="ORF">MUG09_08435</name>
</gene>
<evidence type="ECO:0000256" key="1">
    <source>
        <dbReference type="ARBA" id="ARBA00012417"/>
    </source>
</evidence>
<feature type="domain" description="Bacterial DNA polymerase III alpha subunit NTPase" evidence="8">
    <location>
        <begin position="250"/>
        <end position="486"/>
    </location>
</feature>
<dbReference type="InterPro" id="IPR040982">
    <property type="entry name" value="DNA_pol3_finger"/>
</dbReference>
<dbReference type="InterPro" id="IPR004805">
    <property type="entry name" value="DnaE2/DnaE/PolC"/>
</dbReference>
<organism evidence="11 12">
    <name type="scientific">Sphaerochaeta associata</name>
    <dbReference type="NCBI Taxonomy" id="1129264"/>
    <lineage>
        <taxon>Bacteria</taxon>
        <taxon>Pseudomonadati</taxon>
        <taxon>Spirochaetota</taxon>
        <taxon>Spirochaetia</taxon>
        <taxon>Spirochaetales</taxon>
        <taxon>Sphaerochaetaceae</taxon>
        <taxon>Sphaerochaeta</taxon>
    </lineage>
</organism>
<evidence type="ECO:0000256" key="5">
    <source>
        <dbReference type="ARBA" id="ARBA00022932"/>
    </source>
</evidence>
<dbReference type="RefSeq" id="WP_244770974.1">
    <property type="nucleotide sequence ID" value="NZ_CP094929.1"/>
</dbReference>
<evidence type="ECO:0000313" key="11">
    <source>
        <dbReference type="EMBL" id="UOM49580.1"/>
    </source>
</evidence>
<evidence type="ECO:0000256" key="6">
    <source>
        <dbReference type="ARBA" id="ARBA00049244"/>
    </source>
</evidence>
<evidence type="ECO:0000256" key="3">
    <source>
        <dbReference type="ARBA" id="ARBA00022695"/>
    </source>
</evidence>
<dbReference type="Gene3D" id="3.20.20.140">
    <property type="entry name" value="Metal-dependent hydrolases"/>
    <property type="match status" value="2"/>
</dbReference>
<feature type="domain" description="DNA polymerase III alpha subunit finger" evidence="10">
    <location>
        <begin position="490"/>
        <end position="652"/>
    </location>
</feature>
<evidence type="ECO:0000259" key="10">
    <source>
        <dbReference type="Pfam" id="PF17657"/>
    </source>
</evidence>
<dbReference type="Pfam" id="PF07733">
    <property type="entry name" value="DNA_pol3_alpha"/>
    <property type="match status" value="1"/>
</dbReference>
<dbReference type="EC" id="2.7.7.7" evidence="1"/>
<dbReference type="EMBL" id="CP094929">
    <property type="protein sequence ID" value="UOM49580.1"/>
    <property type="molecule type" value="Genomic_DNA"/>
</dbReference>
<evidence type="ECO:0000259" key="7">
    <source>
        <dbReference type="Pfam" id="PF02811"/>
    </source>
</evidence>
<dbReference type="Gene3D" id="1.10.150.870">
    <property type="match status" value="1"/>
</dbReference>